<sequence>MQQPPCHNAMRPWETNDLSKRRPQTDFFIHHHLKVKKLLKNHIKPFFHKQAVVCCSPVRRKVHKAVTTYLNF</sequence>
<reference evidence="1 2" key="1">
    <citation type="submission" date="2016-08" db="EMBL/GenBank/DDBJ databases">
        <authorList>
            <consortium name="Lentinula edodes genome sequencing consortium"/>
            <person name="Sakamoto Y."/>
            <person name="Nakade K."/>
            <person name="Sato S."/>
            <person name="Yoshida Y."/>
            <person name="Miyazaki K."/>
            <person name="Natsume S."/>
            <person name="Konno N."/>
        </authorList>
    </citation>
    <scope>NUCLEOTIDE SEQUENCE [LARGE SCALE GENOMIC DNA]</scope>
    <source>
        <strain evidence="1 2">NBRC 111202</strain>
    </source>
</reference>
<name>A0A1Q3ESE2_LENED</name>
<accession>A0A1Q3ESE2</accession>
<organism evidence="1 2">
    <name type="scientific">Lentinula edodes</name>
    <name type="common">Shiitake mushroom</name>
    <name type="synonym">Lentinus edodes</name>
    <dbReference type="NCBI Taxonomy" id="5353"/>
    <lineage>
        <taxon>Eukaryota</taxon>
        <taxon>Fungi</taxon>
        <taxon>Dikarya</taxon>
        <taxon>Basidiomycota</taxon>
        <taxon>Agaricomycotina</taxon>
        <taxon>Agaricomycetes</taxon>
        <taxon>Agaricomycetidae</taxon>
        <taxon>Agaricales</taxon>
        <taxon>Marasmiineae</taxon>
        <taxon>Omphalotaceae</taxon>
        <taxon>Lentinula</taxon>
    </lineage>
</organism>
<gene>
    <name evidence="1" type="ORF">LENED_012353</name>
</gene>
<keyword evidence="2" id="KW-1185">Reference proteome</keyword>
<evidence type="ECO:0000313" key="1">
    <source>
        <dbReference type="EMBL" id="GAW10120.1"/>
    </source>
</evidence>
<proteinExistence type="predicted"/>
<evidence type="ECO:0000313" key="2">
    <source>
        <dbReference type="Proteomes" id="UP000188533"/>
    </source>
</evidence>
<comment type="caution">
    <text evidence="1">The sequence shown here is derived from an EMBL/GenBank/DDBJ whole genome shotgun (WGS) entry which is preliminary data.</text>
</comment>
<dbReference type="EMBL" id="BDGU01001568">
    <property type="protein sequence ID" value="GAW10120.1"/>
    <property type="molecule type" value="Genomic_DNA"/>
</dbReference>
<dbReference type="AlphaFoldDB" id="A0A1Q3ESE2"/>
<reference evidence="1 2" key="2">
    <citation type="submission" date="2017-02" db="EMBL/GenBank/DDBJ databases">
        <title>A genome survey and senescence transcriptome analysis in Lentinula edodes.</title>
        <authorList>
            <person name="Sakamoto Y."/>
            <person name="Nakade K."/>
            <person name="Sato S."/>
            <person name="Yoshida Y."/>
            <person name="Miyazaki K."/>
            <person name="Natsume S."/>
            <person name="Konno N."/>
        </authorList>
    </citation>
    <scope>NUCLEOTIDE SEQUENCE [LARGE SCALE GENOMIC DNA]</scope>
    <source>
        <strain evidence="1 2">NBRC 111202</strain>
    </source>
</reference>
<protein>
    <submittedName>
        <fullName evidence="1">Uncharacterized protein</fullName>
    </submittedName>
</protein>
<dbReference type="Proteomes" id="UP000188533">
    <property type="component" value="Unassembled WGS sequence"/>
</dbReference>